<reference evidence="2 3" key="1">
    <citation type="submission" date="2018-02" db="EMBL/GenBank/DDBJ databases">
        <title>Comparative genomes isolates from brazilian mangrove.</title>
        <authorList>
            <person name="Araujo J.E."/>
            <person name="Taketani R.G."/>
            <person name="Silva M.C.P."/>
            <person name="Loureco M.V."/>
            <person name="Andreote F.D."/>
        </authorList>
    </citation>
    <scope>NUCLEOTIDE SEQUENCE [LARGE SCALE GENOMIC DNA]</scope>
    <source>
        <strain evidence="2 3">Hex-1 MGV</strain>
    </source>
</reference>
<dbReference type="AlphaFoldDB" id="A0A2S8FPF7"/>
<feature type="chain" id="PRO_5015640100" evidence="1">
    <location>
        <begin position="28"/>
        <end position="516"/>
    </location>
</feature>
<dbReference type="OrthoDB" id="240747at2"/>
<proteinExistence type="predicted"/>
<feature type="signal peptide" evidence="1">
    <location>
        <begin position="1"/>
        <end position="27"/>
    </location>
</feature>
<dbReference type="EMBL" id="PUHY01000010">
    <property type="protein sequence ID" value="PQO34073.1"/>
    <property type="molecule type" value="Genomic_DNA"/>
</dbReference>
<dbReference type="Proteomes" id="UP000238322">
    <property type="component" value="Unassembled WGS sequence"/>
</dbReference>
<evidence type="ECO:0000256" key="1">
    <source>
        <dbReference type="SAM" id="SignalP"/>
    </source>
</evidence>
<keyword evidence="1" id="KW-0732">Signal</keyword>
<sequence length="516" mass="58421">MTYRQKIRRLLLATCMGMFALVSLADAADKRPWEVSPFRTLVWLDLDPSCHVDSAFTQRLAQDLEQIRYASSGSVWETTITDSPIDLTRWYRSDADPNRFVERLKAHEIIADQWDRVMLISIKRDAIWKIDFREYDSMTNSWGSAHKTSVSQRELLPSETLKLVYEKFLPLTRIDNVDKRKVKLGLKAASLIEEEGIGRQQEYANAVEFIPPADDSPIDWGKPAAVNQQEVPYPDFIPGTVAIGEAFQPVLRRNDRQGNLIKENGIMFMPWTYISCEENDGLQLHGTMVSGFNTPLPGRRNVRTQRIAIGIRPADMTTRLQLVDKAAEEVPLAGYEIYSKDPDGATLIGSSDPNGYIKIPTNPDNAVRLLYVRSGGNLLARLPMVPGYEPESTARITNDSPRLLAEGFLEGWRDQLVDTMARRQILAQRVQRKIDSGDLESAKKWLDELRTGRTVNELAFDLRTAKGQFLEGNLDPTIKRRIDDLFEKGQRLVAQDKSVLVESELSAQLEKATGKK</sequence>
<dbReference type="RefSeq" id="WP_146117739.1">
    <property type="nucleotide sequence ID" value="NZ_PUHY01000010.1"/>
</dbReference>
<gene>
    <name evidence="2" type="ORF">C5Y83_11030</name>
</gene>
<evidence type="ECO:0000313" key="3">
    <source>
        <dbReference type="Proteomes" id="UP000238322"/>
    </source>
</evidence>
<comment type="caution">
    <text evidence="2">The sequence shown here is derived from an EMBL/GenBank/DDBJ whole genome shotgun (WGS) entry which is preliminary data.</text>
</comment>
<accession>A0A2S8FPF7</accession>
<evidence type="ECO:0000313" key="2">
    <source>
        <dbReference type="EMBL" id="PQO34073.1"/>
    </source>
</evidence>
<protein>
    <submittedName>
        <fullName evidence="2">Uncharacterized protein</fullName>
    </submittedName>
</protein>
<organism evidence="2 3">
    <name type="scientific">Blastopirellula marina</name>
    <dbReference type="NCBI Taxonomy" id="124"/>
    <lineage>
        <taxon>Bacteria</taxon>
        <taxon>Pseudomonadati</taxon>
        <taxon>Planctomycetota</taxon>
        <taxon>Planctomycetia</taxon>
        <taxon>Pirellulales</taxon>
        <taxon>Pirellulaceae</taxon>
        <taxon>Blastopirellula</taxon>
    </lineage>
</organism>
<name>A0A2S8FPF7_9BACT</name>